<keyword evidence="5" id="KW-0970">Cilium biogenesis/degradation</keyword>
<dbReference type="AlphaFoldDB" id="A0A834MNE1"/>
<evidence type="ECO:0000256" key="2">
    <source>
        <dbReference type="ARBA" id="ARBA00004138"/>
    </source>
</evidence>
<dbReference type="EMBL" id="JAACXV010000014">
    <property type="protein sequence ID" value="KAF7287340.1"/>
    <property type="molecule type" value="Genomic_DNA"/>
</dbReference>
<gene>
    <name evidence="10" type="ORF">GWI33_001700</name>
</gene>
<dbReference type="GO" id="GO:0060271">
    <property type="term" value="P:cilium assembly"/>
    <property type="evidence" value="ECO:0007669"/>
    <property type="project" value="TreeGrafter"/>
</dbReference>
<evidence type="ECO:0000256" key="3">
    <source>
        <dbReference type="ARBA" id="ARBA00010091"/>
    </source>
</evidence>
<evidence type="ECO:0000256" key="7">
    <source>
        <dbReference type="ARBA" id="ARBA00023273"/>
    </source>
</evidence>
<evidence type="ECO:0000256" key="6">
    <source>
        <dbReference type="ARBA" id="ARBA00023212"/>
    </source>
</evidence>
<comment type="caution">
    <text evidence="10">The sequence shown here is derived from an EMBL/GenBank/DDBJ whole genome shotgun (WGS) entry which is preliminary data.</text>
</comment>
<keyword evidence="6" id="KW-0206">Cytoskeleton</keyword>
<feature type="domain" description="Centriolar and ciliogenesis-associated protein HYLS1 C-terminal" evidence="9">
    <location>
        <begin position="187"/>
        <end position="240"/>
    </location>
</feature>
<proteinExistence type="inferred from homology"/>
<dbReference type="InterPro" id="IPR027918">
    <property type="entry name" value="HYLS1_C_dom"/>
</dbReference>
<dbReference type="OrthoDB" id="6343432at2759"/>
<evidence type="ECO:0000259" key="9">
    <source>
        <dbReference type="Pfam" id="PF15311"/>
    </source>
</evidence>
<evidence type="ECO:0000313" key="10">
    <source>
        <dbReference type="EMBL" id="KAF7287340.1"/>
    </source>
</evidence>
<evidence type="ECO:0000256" key="4">
    <source>
        <dbReference type="ARBA" id="ARBA00022490"/>
    </source>
</evidence>
<dbReference type="PANTHER" id="PTHR34174">
    <property type="entry name" value="HYDROLETHALUS SYNDROME PROTEIN 1"/>
    <property type="match status" value="1"/>
</dbReference>
<keyword evidence="11" id="KW-1185">Reference proteome</keyword>
<dbReference type="GO" id="GO:0005814">
    <property type="term" value="C:centriole"/>
    <property type="evidence" value="ECO:0007669"/>
    <property type="project" value="UniProtKB-SubCell"/>
</dbReference>
<reference evidence="10" key="1">
    <citation type="submission" date="2020-08" db="EMBL/GenBank/DDBJ databases">
        <title>Genome sequencing and assembly of the red palm weevil Rhynchophorus ferrugineus.</title>
        <authorList>
            <person name="Dias G.B."/>
            <person name="Bergman C.M."/>
            <person name="Manee M."/>
        </authorList>
    </citation>
    <scope>NUCLEOTIDE SEQUENCE</scope>
    <source>
        <strain evidence="10">AA-2017</strain>
        <tissue evidence="10">Whole larva</tissue>
    </source>
</reference>
<keyword evidence="4" id="KW-0963">Cytoplasm</keyword>
<sequence>MSYKIDPREVLEYLNGLGYTNITAHQLKEFIIDLKKLIKYDTRFGDEKENSTLNSYYAEESGYCECSETSDFSASGLDDKENINGVNIPSEKPKQKSILKEASKNKHISLHIYESKPRKNVLHEHCVHVSQDNNKSNSQKCDSVISKEKDFTTVSTIQSIRPQSSSGTKSRSDRSSKDKKSKTVLIRPCSAKPSFNKSDPVALYHFYQSVWKRSKIPGQDKREDLRWAVRERMLSGPKVELKNRPIIRSCSSCR</sequence>
<protein>
    <recommendedName>
        <fullName evidence="9">Centriolar and ciliogenesis-associated protein HYLS1 C-terminal domain-containing protein</fullName>
    </recommendedName>
</protein>
<comment type="subcellular location">
    <subcellularLocation>
        <location evidence="2">Cell projection</location>
        <location evidence="2">Cilium</location>
    </subcellularLocation>
    <subcellularLocation>
        <location evidence="1">Cytoplasm</location>
        <location evidence="1">Cytoskeleton</location>
        <location evidence="1">Microtubule organizing center</location>
        <location evidence="1">Centrosome</location>
        <location evidence="1">Centriole</location>
    </subcellularLocation>
</comment>
<evidence type="ECO:0000256" key="1">
    <source>
        <dbReference type="ARBA" id="ARBA00004114"/>
    </source>
</evidence>
<feature type="region of interest" description="Disordered" evidence="8">
    <location>
        <begin position="157"/>
        <end position="183"/>
    </location>
</feature>
<comment type="similarity">
    <text evidence="3">Belongs to the HYLS1 family.</text>
</comment>
<name>A0A834MNE1_RHYFE</name>
<dbReference type="Proteomes" id="UP000625711">
    <property type="component" value="Unassembled WGS sequence"/>
</dbReference>
<dbReference type="GO" id="GO:0097730">
    <property type="term" value="C:non-motile cilium"/>
    <property type="evidence" value="ECO:0007669"/>
    <property type="project" value="TreeGrafter"/>
</dbReference>
<evidence type="ECO:0000256" key="5">
    <source>
        <dbReference type="ARBA" id="ARBA00022794"/>
    </source>
</evidence>
<organism evidence="10 11">
    <name type="scientific">Rhynchophorus ferrugineus</name>
    <name type="common">Red palm weevil</name>
    <name type="synonym">Curculio ferrugineus</name>
    <dbReference type="NCBI Taxonomy" id="354439"/>
    <lineage>
        <taxon>Eukaryota</taxon>
        <taxon>Metazoa</taxon>
        <taxon>Ecdysozoa</taxon>
        <taxon>Arthropoda</taxon>
        <taxon>Hexapoda</taxon>
        <taxon>Insecta</taxon>
        <taxon>Pterygota</taxon>
        <taxon>Neoptera</taxon>
        <taxon>Endopterygota</taxon>
        <taxon>Coleoptera</taxon>
        <taxon>Polyphaga</taxon>
        <taxon>Cucujiformia</taxon>
        <taxon>Curculionidae</taxon>
        <taxon>Dryophthorinae</taxon>
        <taxon>Rhynchophorus</taxon>
    </lineage>
</organism>
<dbReference type="Pfam" id="PF15311">
    <property type="entry name" value="HYLS1_C"/>
    <property type="match status" value="1"/>
</dbReference>
<evidence type="ECO:0000313" key="11">
    <source>
        <dbReference type="Proteomes" id="UP000625711"/>
    </source>
</evidence>
<accession>A0A834MNE1</accession>
<dbReference type="InterPro" id="IPR052319">
    <property type="entry name" value="Centriolar_ciliogenesis_assoc"/>
</dbReference>
<keyword evidence="7" id="KW-0966">Cell projection</keyword>
<dbReference type="PANTHER" id="PTHR34174:SF1">
    <property type="entry name" value="CENTRIOLAR AND CILIOGENESIS-ASSOCIATED PROTEIN HYLS1"/>
    <property type="match status" value="1"/>
</dbReference>
<evidence type="ECO:0000256" key="8">
    <source>
        <dbReference type="SAM" id="MobiDB-lite"/>
    </source>
</evidence>